<dbReference type="Proteomes" id="UP000027382">
    <property type="component" value="Segment"/>
</dbReference>
<dbReference type="EMBL" id="KF554508">
    <property type="protein sequence ID" value="AID50600.1"/>
    <property type="molecule type" value="Genomic_DNA"/>
</dbReference>
<dbReference type="KEGG" id="vg:22277108"/>
<proteinExistence type="predicted"/>
<keyword evidence="2" id="KW-1185">Reference proteome</keyword>
<evidence type="ECO:0000313" key="2">
    <source>
        <dbReference type="Proteomes" id="UP000027382"/>
    </source>
</evidence>
<evidence type="ECO:0000313" key="1">
    <source>
        <dbReference type="EMBL" id="AID50600.1"/>
    </source>
</evidence>
<dbReference type="GeneID" id="22277108"/>
<reference evidence="1" key="1">
    <citation type="journal article" date="2014" name="Virology">
        <title>The odd one out: Bacillus ACT bacteriophage CP-51 exhibits unusual properties compared to related Spounavirinae W.Ph. and Bastille.</title>
        <authorList>
            <person name="Klumpp J."/>
            <person name="Schmuki M."/>
            <person name="Sozhamannan S."/>
            <person name="Beyer W."/>
            <person name="Fouts D.E."/>
            <person name="Bernbach V."/>
            <person name="Calendar R."/>
            <person name="Loessner M.J."/>
        </authorList>
    </citation>
    <scope>NUCLEOTIDE SEQUENCE [LARGE SCALE GENOMIC DNA]</scope>
</reference>
<protein>
    <submittedName>
        <fullName evidence="1">Uncharacterized protein</fullName>
    </submittedName>
</protein>
<dbReference type="OrthoDB" id="40008at10239"/>
<name>A0A068EMX4_9CAUD</name>
<sequence>MSQPYQEVPAVVQEWLVNEVRGNIEQHNELMSNIEEPKVVYIDSDIYSIVDNILSSLHESVITPNVNNRFDIEEDC</sequence>
<accession>A0A068EMX4</accession>
<dbReference type="RefSeq" id="YP_009099209.1">
    <property type="nucleotide sequence ID" value="NC_025423.1"/>
</dbReference>
<organism evidence="1 2">
    <name type="scientific">Bacillus phage CP-51</name>
    <dbReference type="NCBI Taxonomy" id="1391188"/>
    <lineage>
        <taxon>Viruses</taxon>
        <taxon>Duplodnaviria</taxon>
        <taxon>Heunggongvirae</taxon>
        <taxon>Uroviricota</taxon>
        <taxon>Caudoviricetes</taxon>
        <taxon>Herelleviridae</taxon>
        <taxon>Spounavirinae</taxon>
        <taxon>Siminovitchvirus</taxon>
        <taxon>Siminovitchvirus CP51</taxon>
    </lineage>
</organism>